<protein>
    <submittedName>
        <fullName evidence="2">Uncharacterized protein</fullName>
    </submittedName>
</protein>
<dbReference type="EMBL" id="OA573632">
    <property type="protein sequence ID" value="CAD7204967.1"/>
    <property type="molecule type" value="Genomic_DNA"/>
</dbReference>
<evidence type="ECO:0000313" key="2">
    <source>
        <dbReference type="EMBL" id="CAD7204967.1"/>
    </source>
</evidence>
<reference evidence="2" key="1">
    <citation type="submission" date="2020-11" db="EMBL/GenBank/DDBJ databases">
        <authorList>
            <person name="Tran Van P."/>
        </authorList>
    </citation>
    <scope>NUCLEOTIDE SEQUENCE</scope>
</reference>
<sequence>MKGYWFVKVVGVGVKMVAIHSLSECSCGGILGACSAAYMSRGKFRPVSHVILYDMSLRQQEQLAVSLQRVVSDFRVDDVAVLLPLLLSNSSCQAAILRQVVLFLQSEMNMQIID</sequence>
<proteinExistence type="inferred from homology"/>
<evidence type="ECO:0000256" key="1">
    <source>
        <dbReference type="ARBA" id="ARBA00029457"/>
    </source>
</evidence>
<organism evidence="2">
    <name type="scientific">Timema douglasi</name>
    <name type="common">Walking stick</name>
    <dbReference type="NCBI Taxonomy" id="61478"/>
    <lineage>
        <taxon>Eukaryota</taxon>
        <taxon>Metazoa</taxon>
        <taxon>Ecdysozoa</taxon>
        <taxon>Arthropoda</taxon>
        <taxon>Hexapoda</taxon>
        <taxon>Insecta</taxon>
        <taxon>Pterygota</taxon>
        <taxon>Neoptera</taxon>
        <taxon>Polyneoptera</taxon>
        <taxon>Phasmatodea</taxon>
        <taxon>Timematodea</taxon>
        <taxon>Timematoidea</taxon>
        <taxon>Timematidae</taxon>
        <taxon>Timema</taxon>
    </lineage>
</organism>
<name>A0A7R8ZGT1_TIMDO</name>
<dbReference type="PANTHER" id="PTHR31493">
    <property type="entry name" value="NAZO FAMILY MEMBER"/>
    <property type="match status" value="1"/>
</dbReference>
<dbReference type="AlphaFoldDB" id="A0A7R8ZGT1"/>
<dbReference type="InterPro" id="IPR033369">
    <property type="entry name" value="C19orf12"/>
</dbReference>
<gene>
    <name evidence="2" type="ORF">TDIB3V08_LOCUS11122</name>
</gene>
<dbReference type="PANTHER" id="PTHR31493:SF1">
    <property type="entry name" value="PROTEIN C19ORF12"/>
    <property type="match status" value="1"/>
</dbReference>
<accession>A0A7R8ZGT1</accession>
<comment type="similarity">
    <text evidence="1">Belongs to the C19orf12 family.</text>
</comment>